<protein>
    <submittedName>
        <fullName evidence="1">Sugar phosphatase YidA</fullName>
        <ecNumber evidence="1">3.1.3.23</ecNumber>
    </submittedName>
</protein>
<dbReference type="PANTHER" id="PTHR10000:SF8">
    <property type="entry name" value="HAD SUPERFAMILY HYDROLASE-LIKE, TYPE 3"/>
    <property type="match status" value="1"/>
</dbReference>
<name>A0ABM9A4J1_9VIBR</name>
<dbReference type="SFLD" id="SFLDS00003">
    <property type="entry name" value="Haloacid_Dehalogenase"/>
    <property type="match status" value="1"/>
</dbReference>
<dbReference type="NCBIfam" id="TIGR01484">
    <property type="entry name" value="HAD-SF-IIB"/>
    <property type="match status" value="1"/>
</dbReference>
<dbReference type="InterPro" id="IPR036412">
    <property type="entry name" value="HAD-like_sf"/>
</dbReference>
<dbReference type="Pfam" id="PF08282">
    <property type="entry name" value="Hydrolase_3"/>
    <property type="match status" value="1"/>
</dbReference>
<dbReference type="InterPro" id="IPR006379">
    <property type="entry name" value="HAD-SF_hydro_IIB"/>
</dbReference>
<dbReference type="SUPFAM" id="SSF56784">
    <property type="entry name" value="HAD-like"/>
    <property type="match status" value="1"/>
</dbReference>
<keyword evidence="1" id="KW-0378">Hydrolase</keyword>
<dbReference type="InterPro" id="IPR023214">
    <property type="entry name" value="HAD_sf"/>
</dbReference>
<gene>
    <name evidence="1" type="primary">yidA</name>
    <name evidence="1" type="ORF">VMF7928_02405</name>
</gene>
<dbReference type="SFLD" id="SFLDG01144">
    <property type="entry name" value="C2.B.4:_PGP_Like"/>
    <property type="match status" value="1"/>
</dbReference>
<evidence type="ECO:0000313" key="1">
    <source>
        <dbReference type="EMBL" id="CAH0539728.1"/>
    </source>
</evidence>
<organism evidence="1 2">
    <name type="scientific">Vibrio marisflavi CECT 7928</name>
    <dbReference type="NCBI Taxonomy" id="634439"/>
    <lineage>
        <taxon>Bacteria</taxon>
        <taxon>Pseudomonadati</taxon>
        <taxon>Pseudomonadota</taxon>
        <taxon>Gammaproteobacteria</taxon>
        <taxon>Vibrionales</taxon>
        <taxon>Vibrionaceae</taxon>
        <taxon>Vibrio</taxon>
    </lineage>
</organism>
<evidence type="ECO:0000313" key="2">
    <source>
        <dbReference type="Proteomes" id="UP000838748"/>
    </source>
</evidence>
<dbReference type="SFLD" id="SFLDG01140">
    <property type="entry name" value="C2.B:_Phosphomannomutase_and_P"/>
    <property type="match status" value="1"/>
</dbReference>
<comment type="caution">
    <text evidence="1">The sequence shown here is derived from an EMBL/GenBank/DDBJ whole genome shotgun (WGS) entry which is preliminary data.</text>
</comment>
<dbReference type="NCBIfam" id="TIGR00099">
    <property type="entry name" value="Cof-subfamily"/>
    <property type="match status" value="1"/>
</dbReference>
<dbReference type="CDD" id="cd07516">
    <property type="entry name" value="HAD_Pase"/>
    <property type="match status" value="1"/>
</dbReference>
<dbReference type="Gene3D" id="3.40.50.1000">
    <property type="entry name" value="HAD superfamily/HAD-like"/>
    <property type="match status" value="1"/>
</dbReference>
<dbReference type="Gene3D" id="3.30.1240.10">
    <property type="match status" value="1"/>
</dbReference>
<accession>A0ABM9A4J1</accession>
<dbReference type="EC" id="3.1.3.23" evidence="1"/>
<sequence>MYKLVALDMDGTLLNSSKEITPRTKQAIVKAREKGVKIVLASGRPLEGMDSFLNELGIGGDNEYVAYFNGSMVNELGSNSNIYQQTLDGKSAKAIHSLAKQLSLHCHAFSTLHGVITPKANPYTQLEATVNDISVTEFNFDTLTDGHPVIKAMVVEEEAKLSKAIPLVPEHLKEQFNVVRSSPHFLEFLNPKSSKGHALEAISQHSGIKLSEMIAIGDAENDNHMIELAGLGVAMGNAMESTKAVADKITLSNEQEGVAEIIEKYVL</sequence>
<dbReference type="GO" id="GO:0050308">
    <property type="term" value="F:sugar-phosphatase activity"/>
    <property type="evidence" value="ECO:0007669"/>
    <property type="project" value="UniProtKB-EC"/>
</dbReference>
<dbReference type="EMBL" id="CAKLDM010000002">
    <property type="protein sequence ID" value="CAH0539728.1"/>
    <property type="molecule type" value="Genomic_DNA"/>
</dbReference>
<dbReference type="PROSITE" id="PS01228">
    <property type="entry name" value="COF_1"/>
    <property type="match status" value="1"/>
</dbReference>
<dbReference type="PROSITE" id="PS01229">
    <property type="entry name" value="COF_2"/>
    <property type="match status" value="1"/>
</dbReference>
<dbReference type="RefSeq" id="WP_237361778.1">
    <property type="nucleotide sequence ID" value="NZ_CAKLDM010000002.1"/>
</dbReference>
<dbReference type="InterPro" id="IPR000150">
    <property type="entry name" value="Cof"/>
</dbReference>
<proteinExistence type="predicted"/>
<dbReference type="Proteomes" id="UP000838748">
    <property type="component" value="Unassembled WGS sequence"/>
</dbReference>
<dbReference type="PANTHER" id="PTHR10000">
    <property type="entry name" value="PHOSPHOSERINE PHOSPHATASE"/>
    <property type="match status" value="1"/>
</dbReference>
<keyword evidence="2" id="KW-1185">Reference proteome</keyword>
<reference evidence="1" key="1">
    <citation type="submission" date="2021-11" db="EMBL/GenBank/DDBJ databases">
        <authorList>
            <person name="Rodrigo-Torres L."/>
            <person name="Arahal R. D."/>
            <person name="Lucena T."/>
        </authorList>
    </citation>
    <scope>NUCLEOTIDE SEQUENCE</scope>
    <source>
        <strain evidence="1">CECT 7928</strain>
    </source>
</reference>